<evidence type="ECO:0000313" key="2">
    <source>
        <dbReference type="Proteomes" id="UP000594759"/>
    </source>
</evidence>
<dbReference type="RefSeq" id="WP_196098577.1">
    <property type="nucleotide sequence ID" value="NZ_CP064939.1"/>
</dbReference>
<keyword evidence="2" id="KW-1185">Reference proteome</keyword>
<proteinExistence type="predicted"/>
<dbReference type="AlphaFoldDB" id="A0A7S9KYC8"/>
<reference evidence="1 2" key="1">
    <citation type="submission" date="2020-11" db="EMBL/GenBank/DDBJ databases">
        <title>Pedobacter endophytica, an endophytic bacteria isolated form Carex pumila.</title>
        <authorList>
            <person name="Peng Y."/>
            <person name="Jiang L."/>
            <person name="Lee J."/>
        </authorList>
    </citation>
    <scope>NUCLEOTIDE SEQUENCE [LARGE SCALE GENOMIC DNA]</scope>
    <source>
        <strain evidence="1 2">JBR3-12</strain>
    </source>
</reference>
<evidence type="ECO:0000313" key="1">
    <source>
        <dbReference type="EMBL" id="QPH39102.1"/>
    </source>
</evidence>
<organism evidence="1 2">
    <name type="scientific">Pedobacter endophyticus</name>
    <dbReference type="NCBI Taxonomy" id="2789740"/>
    <lineage>
        <taxon>Bacteria</taxon>
        <taxon>Pseudomonadati</taxon>
        <taxon>Bacteroidota</taxon>
        <taxon>Sphingobacteriia</taxon>
        <taxon>Sphingobacteriales</taxon>
        <taxon>Sphingobacteriaceae</taxon>
        <taxon>Pedobacter</taxon>
    </lineage>
</organism>
<dbReference type="KEGG" id="pex:IZT61_18895"/>
<protein>
    <recommendedName>
        <fullName evidence="3">DUF2116 family Zn-ribbon domain-containing protein</fullName>
    </recommendedName>
</protein>
<name>A0A7S9KYC8_9SPHI</name>
<accession>A0A7S9KYC8</accession>
<dbReference type="EMBL" id="CP064939">
    <property type="protein sequence ID" value="QPH39102.1"/>
    <property type="molecule type" value="Genomic_DNA"/>
</dbReference>
<dbReference type="Proteomes" id="UP000594759">
    <property type="component" value="Chromosome"/>
</dbReference>
<sequence>MERLCLDCKEPLKGRTDKKFCDDACRNNFNNRIKSEDNLVIRHINTILRRNRSILAMLNPTGKTKVSLKKLQLANFNFEYHTNIYTTQTGNTYYFIYEYGFMNLSETEFLLVKREEK</sequence>
<evidence type="ECO:0008006" key="3">
    <source>
        <dbReference type="Google" id="ProtNLM"/>
    </source>
</evidence>
<gene>
    <name evidence="1" type="ORF">IZT61_18895</name>
</gene>